<accession>A0A8D9FF66</accession>
<evidence type="ECO:0000256" key="1">
    <source>
        <dbReference type="SAM" id="Phobius"/>
    </source>
</evidence>
<keyword evidence="1" id="KW-0472">Membrane</keyword>
<reference evidence="2" key="1">
    <citation type="submission" date="2021-05" db="EMBL/GenBank/DDBJ databases">
        <authorList>
            <person name="Alioto T."/>
            <person name="Alioto T."/>
            <person name="Gomez Garrido J."/>
        </authorList>
    </citation>
    <scope>NUCLEOTIDE SEQUENCE</scope>
</reference>
<evidence type="ECO:0000313" key="2">
    <source>
        <dbReference type="EMBL" id="CAG6787812.1"/>
    </source>
</evidence>
<keyword evidence="1" id="KW-0812">Transmembrane</keyword>
<sequence>MDGFTTLETVLSIIVSCSRSVLSSSFCFIVFPVSSYLLHMVEFWFLFGIFALLVCRVDGFNFDNGTFNSHVQYVFEAVLSILHVLFMYCIVLKLHILACFVSFLSFHIFRYLVVFKLL</sequence>
<keyword evidence="1" id="KW-1133">Transmembrane helix</keyword>
<dbReference type="EMBL" id="HBUF01656124">
    <property type="protein sequence ID" value="CAG6787812.1"/>
    <property type="molecule type" value="Transcribed_RNA"/>
</dbReference>
<name>A0A8D9FF66_9HEMI</name>
<protein>
    <submittedName>
        <fullName evidence="2">Uncharacterized protein</fullName>
    </submittedName>
</protein>
<organism evidence="2">
    <name type="scientific">Cacopsylla melanoneura</name>
    <dbReference type="NCBI Taxonomy" id="428564"/>
    <lineage>
        <taxon>Eukaryota</taxon>
        <taxon>Metazoa</taxon>
        <taxon>Ecdysozoa</taxon>
        <taxon>Arthropoda</taxon>
        <taxon>Hexapoda</taxon>
        <taxon>Insecta</taxon>
        <taxon>Pterygota</taxon>
        <taxon>Neoptera</taxon>
        <taxon>Paraneoptera</taxon>
        <taxon>Hemiptera</taxon>
        <taxon>Sternorrhyncha</taxon>
        <taxon>Psylloidea</taxon>
        <taxon>Psyllidae</taxon>
        <taxon>Psyllinae</taxon>
        <taxon>Cacopsylla</taxon>
    </lineage>
</organism>
<proteinExistence type="predicted"/>
<dbReference type="AlphaFoldDB" id="A0A8D9FF66"/>
<feature type="transmembrane region" description="Helical" evidence="1">
    <location>
        <begin position="94"/>
        <end position="113"/>
    </location>
</feature>